<dbReference type="InterPro" id="IPR050789">
    <property type="entry name" value="Diverse_Enzym_Activities"/>
</dbReference>
<keyword evidence="3" id="KW-1185">Reference proteome</keyword>
<evidence type="ECO:0000313" key="3">
    <source>
        <dbReference type="Proteomes" id="UP001165541"/>
    </source>
</evidence>
<comment type="caution">
    <text evidence="2">The sequence shown here is derived from an EMBL/GenBank/DDBJ whole genome shotgun (WGS) entry which is preliminary data.</text>
</comment>
<dbReference type="InterPro" id="IPR012338">
    <property type="entry name" value="Beta-lactam/transpept-like"/>
</dbReference>
<feature type="domain" description="Beta-lactamase-related" evidence="1">
    <location>
        <begin position="8"/>
        <end position="354"/>
    </location>
</feature>
<protein>
    <submittedName>
        <fullName evidence="2">Beta-lactamase family protein</fullName>
    </submittedName>
</protein>
<evidence type="ECO:0000313" key="2">
    <source>
        <dbReference type="EMBL" id="MCM5682733.1"/>
    </source>
</evidence>
<dbReference type="Pfam" id="PF00144">
    <property type="entry name" value="Beta-lactamase"/>
    <property type="match status" value="1"/>
</dbReference>
<dbReference type="EMBL" id="JAMKFE010000022">
    <property type="protein sequence ID" value="MCM5682733.1"/>
    <property type="molecule type" value="Genomic_DNA"/>
</dbReference>
<name>A0ABT0YVE6_9BURK</name>
<accession>A0ABT0YVE6</accession>
<organism evidence="2 3">
    <name type="scientific">Caldimonas mangrovi</name>
    <dbReference type="NCBI Taxonomy" id="2944811"/>
    <lineage>
        <taxon>Bacteria</taxon>
        <taxon>Pseudomonadati</taxon>
        <taxon>Pseudomonadota</taxon>
        <taxon>Betaproteobacteria</taxon>
        <taxon>Burkholderiales</taxon>
        <taxon>Sphaerotilaceae</taxon>
        <taxon>Caldimonas</taxon>
    </lineage>
</organism>
<dbReference type="PANTHER" id="PTHR43283:SF3">
    <property type="entry name" value="BETA-LACTAMASE FAMILY PROTEIN (AFU_ORTHOLOGUE AFUA_5G07500)"/>
    <property type="match status" value="1"/>
</dbReference>
<sequence>MITFNKLADTLREDAARGRIPGAVSLIAMGGTVARVDSCGWLDGDRSRPMTDDAIFWIASMTKPVTTVAALMLVERRQLRLSDPVSAYLPQLGRMAAFAGGREATVLDLMRHTAGFTYGWSAVSALHLAYQAEQVYDFAQTNADMLGKLARLPLLHPPGTVFEYGMSTDVLGAIVEVCSGEPLDELLASWIFEPLQMTSTGFRVEQKHLGRVARPFAHEAFAMAPPAGGGRWLSGGGGLWSTAPDYHRFAQMLLNDGELEGVRLLDAATVRAMKTQQLPPGVAFGSYADALGAVAPTPAMGQGFGLGLSVRLEAGRNPLPGSVGDFTWPGASGTNFWCDPRHQLVVVVMMQAPAERLHYRAEGRRCVYADLV</sequence>
<proteinExistence type="predicted"/>
<dbReference type="Proteomes" id="UP001165541">
    <property type="component" value="Unassembled WGS sequence"/>
</dbReference>
<dbReference type="Gene3D" id="3.40.710.10">
    <property type="entry name" value="DD-peptidase/beta-lactamase superfamily"/>
    <property type="match status" value="1"/>
</dbReference>
<dbReference type="SUPFAM" id="SSF56601">
    <property type="entry name" value="beta-lactamase/transpeptidase-like"/>
    <property type="match status" value="1"/>
</dbReference>
<evidence type="ECO:0000259" key="1">
    <source>
        <dbReference type="Pfam" id="PF00144"/>
    </source>
</evidence>
<dbReference type="RefSeq" id="WP_251781275.1">
    <property type="nucleotide sequence ID" value="NZ_JAMKFE010000022.1"/>
</dbReference>
<dbReference type="InterPro" id="IPR001466">
    <property type="entry name" value="Beta-lactam-related"/>
</dbReference>
<reference evidence="2" key="1">
    <citation type="submission" date="2022-05" db="EMBL/GenBank/DDBJ databases">
        <title>Schlegelella sp. nov., isolated from mangrove soil.</title>
        <authorList>
            <person name="Liu Y."/>
            <person name="Ge X."/>
            <person name="Liu W."/>
        </authorList>
    </citation>
    <scope>NUCLEOTIDE SEQUENCE</scope>
    <source>
        <strain evidence="2">S2-27</strain>
    </source>
</reference>
<dbReference type="PANTHER" id="PTHR43283">
    <property type="entry name" value="BETA-LACTAMASE-RELATED"/>
    <property type="match status" value="1"/>
</dbReference>
<gene>
    <name evidence="2" type="ORF">M8A51_24640</name>
</gene>